<dbReference type="Gene3D" id="2.60.120.650">
    <property type="entry name" value="Cupin"/>
    <property type="match status" value="1"/>
</dbReference>
<dbReference type="InterPro" id="IPR041667">
    <property type="entry name" value="Cupin_8"/>
</dbReference>
<feature type="compositionally biased region" description="Pro residues" evidence="1">
    <location>
        <begin position="120"/>
        <end position="134"/>
    </location>
</feature>
<dbReference type="Pfam" id="PF13621">
    <property type="entry name" value="Cupin_8"/>
    <property type="match status" value="1"/>
</dbReference>
<dbReference type="InterPro" id="IPR003347">
    <property type="entry name" value="JmjC_dom"/>
</dbReference>
<dbReference type="PROSITE" id="PS51184">
    <property type="entry name" value="JMJC"/>
    <property type="match status" value="1"/>
</dbReference>
<evidence type="ECO:0000256" key="1">
    <source>
        <dbReference type="SAM" id="MobiDB-lite"/>
    </source>
</evidence>
<feature type="region of interest" description="Disordered" evidence="1">
    <location>
        <begin position="100"/>
        <end position="134"/>
    </location>
</feature>
<name>A0A4Q4TAV7_9PEZI</name>
<dbReference type="OrthoDB" id="263283at2759"/>
<organism evidence="3 4">
    <name type="scientific">Monosporascus ibericus</name>
    <dbReference type="NCBI Taxonomy" id="155417"/>
    <lineage>
        <taxon>Eukaryota</taxon>
        <taxon>Fungi</taxon>
        <taxon>Dikarya</taxon>
        <taxon>Ascomycota</taxon>
        <taxon>Pezizomycotina</taxon>
        <taxon>Sordariomycetes</taxon>
        <taxon>Xylariomycetidae</taxon>
        <taxon>Xylariales</taxon>
        <taxon>Xylariales incertae sedis</taxon>
        <taxon>Monosporascus</taxon>
    </lineage>
</organism>
<dbReference type="PANTHER" id="PTHR12461">
    <property type="entry name" value="HYPOXIA-INDUCIBLE FACTOR 1 ALPHA INHIBITOR-RELATED"/>
    <property type="match status" value="1"/>
</dbReference>
<sequence>MRKSAARVFRSHSTQAAAAGAPPGGRDESAEGQAPPEVRTAEGPVNLFVFRLETFDPELPLVMRNSHQLPAMTKWFRRHDTGHYMFTPHLTKHSQTIFPYELTDPDSGKGARGSQSPSSSAPPSPSPYRFPSPSPLRDTLTEFRSWLVSHSNERYLPLMALIAALTEPTAEPEEFQQFYAPLGLLARACEFNHRNAALSMKTTRTADMPPLPPPLFLQRLYIAQSRLDSLPAPLGEDLPTPGLVRNAGRGDIYDSSIWLGLEPTYTPLHRDPNPNLFCQMVGAKQVRLLPPARGEELYARVRLQLGEHGGSSRFRGAEMMGGAERAALDAAVWGEDRDHHPDIRQAVLRPGDSMFIPKGWWHSIRSTGTGVLNASVNWWFR</sequence>
<evidence type="ECO:0000313" key="4">
    <source>
        <dbReference type="Proteomes" id="UP000293360"/>
    </source>
</evidence>
<proteinExistence type="predicted"/>
<dbReference type="EMBL" id="QJNU01000291">
    <property type="protein sequence ID" value="RYP02972.1"/>
    <property type="molecule type" value="Genomic_DNA"/>
</dbReference>
<evidence type="ECO:0000313" key="3">
    <source>
        <dbReference type="EMBL" id="RYP02972.1"/>
    </source>
</evidence>
<accession>A0A4Q4TAV7</accession>
<feature type="region of interest" description="Disordered" evidence="1">
    <location>
        <begin position="1"/>
        <end position="40"/>
    </location>
</feature>
<dbReference type="PANTHER" id="PTHR12461:SF105">
    <property type="entry name" value="HYPOXIA-INDUCIBLE FACTOR 1-ALPHA INHIBITOR"/>
    <property type="match status" value="1"/>
</dbReference>
<dbReference type="CDD" id="cd02208">
    <property type="entry name" value="cupin_RmlC-like"/>
    <property type="match status" value="1"/>
</dbReference>
<gene>
    <name evidence="3" type="ORF">DL764_005458</name>
</gene>
<keyword evidence="4" id="KW-1185">Reference proteome</keyword>
<protein>
    <recommendedName>
        <fullName evidence="2">JmjC domain-containing protein</fullName>
    </recommendedName>
</protein>
<dbReference type="AlphaFoldDB" id="A0A4Q4TAV7"/>
<comment type="caution">
    <text evidence="3">The sequence shown here is derived from an EMBL/GenBank/DDBJ whole genome shotgun (WGS) entry which is preliminary data.</text>
</comment>
<dbReference type="SUPFAM" id="SSF51197">
    <property type="entry name" value="Clavaminate synthase-like"/>
    <property type="match status" value="1"/>
</dbReference>
<feature type="domain" description="JmjC" evidence="2">
    <location>
        <begin position="209"/>
        <end position="381"/>
    </location>
</feature>
<evidence type="ECO:0000259" key="2">
    <source>
        <dbReference type="PROSITE" id="PS51184"/>
    </source>
</evidence>
<reference evidence="3 4" key="1">
    <citation type="submission" date="2018-06" db="EMBL/GenBank/DDBJ databases">
        <title>Complete Genomes of Monosporascus.</title>
        <authorList>
            <person name="Robinson A.J."/>
            <person name="Natvig D.O."/>
        </authorList>
    </citation>
    <scope>NUCLEOTIDE SEQUENCE [LARGE SCALE GENOMIC DNA]</scope>
    <source>
        <strain evidence="3 4">CBS 110550</strain>
    </source>
</reference>
<dbReference type="Proteomes" id="UP000293360">
    <property type="component" value="Unassembled WGS sequence"/>
</dbReference>